<dbReference type="InterPro" id="IPR017972">
    <property type="entry name" value="Cyt_P450_CS"/>
</dbReference>
<dbReference type="GO" id="GO:0005506">
    <property type="term" value="F:iron ion binding"/>
    <property type="evidence" value="ECO:0007669"/>
    <property type="project" value="InterPro"/>
</dbReference>
<dbReference type="GO" id="GO:0020037">
    <property type="term" value="F:heme binding"/>
    <property type="evidence" value="ECO:0007669"/>
    <property type="project" value="InterPro"/>
</dbReference>
<feature type="binding site" description="axial binding residue" evidence="8">
    <location>
        <position position="131"/>
    </location>
    <ligand>
        <name>heme</name>
        <dbReference type="ChEBI" id="CHEBI:30413"/>
    </ligand>
    <ligandPart>
        <name>Fe</name>
        <dbReference type="ChEBI" id="CHEBI:18248"/>
    </ligandPart>
</feature>
<evidence type="ECO:0000256" key="4">
    <source>
        <dbReference type="ARBA" id="ARBA00022723"/>
    </source>
</evidence>
<dbReference type="PROSITE" id="PS00086">
    <property type="entry name" value="CYTOCHROME_P450"/>
    <property type="match status" value="1"/>
</dbReference>
<dbReference type="InterPro" id="IPR001128">
    <property type="entry name" value="Cyt_P450"/>
</dbReference>
<organism evidence="10">
    <name type="scientific">Arundo donax</name>
    <name type="common">Giant reed</name>
    <name type="synonym">Donax arundinaceus</name>
    <dbReference type="NCBI Taxonomy" id="35708"/>
    <lineage>
        <taxon>Eukaryota</taxon>
        <taxon>Viridiplantae</taxon>
        <taxon>Streptophyta</taxon>
        <taxon>Embryophyta</taxon>
        <taxon>Tracheophyta</taxon>
        <taxon>Spermatophyta</taxon>
        <taxon>Magnoliopsida</taxon>
        <taxon>Liliopsida</taxon>
        <taxon>Poales</taxon>
        <taxon>Poaceae</taxon>
        <taxon>PACMAD clade</taxon>
        <taxon>Arundinoideae</taxon>
        <taxon>Arundineae</taxon>
        <taxon>Arundo</taxon>
    </lineage>
</organism>
<dbReference type="AlphaFoldDB" id="A0A0A9DA40"/>
<evidence type="ECO:0000256" key="9">
    <source>
        <dbReference type="RuleBase" id="RU000461"/>
    </source>
</evidence>
<dbReference type="FunFam" id="1.10.630.10:FF:000126">
    <property type="entry name" value="Predicted protein"/>
    <property type="match status" value="1"/>
</dbReference>
<comment type="cofactor">
    <cofactor evidence="1 8">
        <name>heme</name>
        <dbReference type="ChEBI" id="CHEBI:30413"/>
    </cofactor>
</comment>
<evidence type="ECO:0000313" key="10">
    <source>
        <dbReference type="EMBL" id="JAD82535.1"/>
    </source>
</evidence>
<dbReference type="EMBL" id="GBRH01215360">
    <property type="protein sequence ID" value="JAD82535.1"/>
    <property type="molecule type" value="Transcribed_RNA"/>
</dbReference>
<protein>
    <submittedName>
        <fullName evidence="10">Uncharacterized protein</fullName>
    </submittedName>
</protein>
<keyword evidence="5 9" id="KW-0560">Oxidoreductase</keyword>
<evidence type="ECO:0000256" key="5">
    <source>
        <dbReference type="ARBA" id="ARBA00023002"/>
    </source>
</evidence>
<reference evidence="10" key="1">
    <citation type="submission" date="2014-09" db="EMBL/GenBank/DDBJ databases">
        <authorList>
            <person name="Magalhaes I.L.F."/>
            <person name="Oliveira U."/>
            <person name="Santos F.R."/>
            <person name="Vidigal T.H.D.A."/>
            <person name="Brescovit A.D."/>
            <person name="Santos A.J."/>
        </authorList>
    </citation>
    <scope>NUCLEOTIDE SEQUENCE</scope>
    <source>
        <tissue evidence="10">Shoot tissue taken approximately 20 cm above the soil surface</tissue>
    </source>
</reference>
<dbReference type="GO" id="GO:0004497">
    <property type="term" value="F:monooxygenase activity"/>
    <property type="evidence" value="ECO:0007669"/>
    <property type="project" value="UniProtKB-KW"/>
</dbReference>
<evidence type="ECO:0000256" key="7">
    <source>
        <dbReference type="ARBA" id="ARBA00023033"/>
    </source>
</evidence>
<evidence type="ECO:0000256" key="6">
    <source>
        <dbReference type="ARBA" id="ARBA00023004"/>
    </source>
</evidence>
<dbReference type="Pfam" id="PF00067">
    <property type="entry name" value="p450"/>
    <property type="match status" value="1"/>
</dbReference>
<keyword evidence="4 8" id="KW-0479">Metal-binding</keyword>
<sequence>MAETMRSPCDLRRLQQELADVVGLDRNVNESDLGKLPFLTCVVKETLRLHPPIPVLLHEATKDCVVGGYSVPRGSRIMVNIWAIGRDRGAWEDPDLFWPSRFAPETGDAAELALKGGCFEFLPFGSGRRSCPGMALGLQALELAVAQLVHGFDWALPGGVTPSELDVGDVFGLSAPRAARLWAVPTPRLTCRL</sequence>
<proteinExistence type="inferred from homology"/>
<accession>A0A0A9DA40</accession>
<dbReference type="PRINTS" id="PR00385">
    <property type="entry name" value="P450"/>
</dbReference>
<evidence type="ECO:0000256" key="1">
    <source>
        <dbReference type="ARBA" id="ARBA00001971"/>
    </source>
</evidence>
<keyword evidence="3 8" id="KW-0349">Heme</keyword>
<dbReference type="GO" id="GO:0016705">
    <property type="term" value="F:oxidoreductase activity, acting on paired donors, with incorporation or reduction of molecular oxygen"/>
    <property type="evidence" value="ECO:0007669"/>
    <property type="project" value="InterPro"/>
</dbReference>
<dbReference type="PANTHER" id="PTHR47945:SF5">
    <property type="entry name" value="CYTOCHROME P450 84A1-RELATED"/>
    <property type="match status" value="1"/>
</dbReference>
<dbReference type="InterPro" id="IPR036396">
    <property type="entry name" value="Cyt_P450_sf"/>
</dbReference>
<keyword evidence="6 8" id="KW-0408">Iron</keyword>
<dbReference type="InterPro" id="IPR053062">
    <property type="entry name" value="CYP450_84A"/>
</dbReference>
<reference evidence="10" key="2">
    <citation type="journal article" date="2015" name="Data Brief">
        <title>Shoot transcriptome of the giant reed, Arundo donax.</title>
        <authorList>
            <person name="Barrero R.A."/>
            <person name="Guerrero F.D."/>
            <person name="Moolhuijzen P."/>
            <person name="Goolsby J.A."/>
            <person name="Tidwell J."/>
            <person name="Bellgard S.E."/>
            <person name="Bellgard M.I."/>
        </authorList>
    </citation>
    <scope>NUCLEOTIDE SEQUENCE</scope>
    <source>
        <tissue evidence="10">Shoot tissue taken approximately 20 cm above the soil surface</tissue>
    </source>
</reference>
<keyword evidence="7 9" id="KW-0503">Monooxygenase</keyword>
<dbReference type="PRINTS" id="PR00463">
    <property type="entry name" value="EP450I"/>
</dbReference>
<dbReference type="SUPFAM" id="SSF48264">
    <property type="entry name" value="Cytochrome P450"/>
    <property type="match status" value="1"/>
</dbReference>
<evidence type="ECO:0000256" key="8">
    <source>
        <dbReference type="PIRSR" id="PIRSR602401-1"/>
    </source>
</evidence>
<dbReference type="Gene3D" id="1.10.630.10">
    <property type="entry name" value="Cytochrome P450"/>
    <property type="match status" value="1"/>
</dbReference>
<name>A0A0A9DA40_ARUDO</name>
<evidence type="ECO:0000256" key="3">
    <source>
        <dbReference type="ARBA" id="ARBA00022617"/>
    </source>
</evidence>
<comment type="similarity">
    <text evidence="2 9">Belongs to the cytochrome P450 family.</text>
</comment>
<evidence type="ECO:0000256" key="2">
    <source>
        <dbReference type="ARBA" id="ARBA00010617"/>
    </source>
</evidence>
<dbReference type="PANTHER" id="PTHR47945">
    <property type="entry name" value="CYTOCHROME P450 84A1-RELATED"/>
    <property type="match status" value="1"/>
</dbReference>
<dbReference type="InterPro" id="IPR002401">
    <property type="entry name" value="Cyt_P450_E_grp-I"/>
</dbReference>